<dbReference type="Gene3D" id="1.10.640.10">
    <property type="entry name" value="Haem peroxidase domain superfamily, animal type"/>
    <property type="match status" value="1"/>
</dbReference>
<evidence type="ECO:0000313" key="6">
    <source>
        <dbReference type="Proteomes" id="UP000017842"/>
    </source>
</evidence>
<keyword evidence="2" id="KW-0964">Secreted</keyword>
<dbReference type="eggNOG" id="COG2931">
    <property type="taxonomic scope" value="Bacteria"/>
</dbReference>
<dbReference type="InterPro" id="IPR010255">
    <property type="entry name" value="Haem_peroxidase_sf"/>
</dbReference>
<dbReference type="PROSITE" id="PS50292">
    <property type="entry name" value="PEROXIDASE_3"/>
    <property type="match status" value="1"/>
</dbReference>
<dbReference type="InterPro" id="IPR037120">
    <property type="entry name" value="Haem_peroxidase_sf_animal"/>
</dbReference>
<keyword evidence="5" id="KW-0560">Oxidoreductase</keyword>
<dbReference type="OrthoDB" id="9765610at2"/>
<dbReference type="Pfam" id="PF03098">
    <property type="entry name" value="An_peroxidase"/>
    <property type="match status" value="1"/>
</dbReference>
<reference evidence="5 6" key="1">
    <citation type="journal article" date="2013" name="Genome Announc.">
        <title>Draft Genome Sequence of the Methanotrophic Gammaproteobacterium Methyloglobulus morosus DSM 22980 Strain KoM1.</title>
        <authorList>
            <person name="Poehlein A."/>
            <person name="Deutzmann J.S."/>
            <person name="Daniel R."/>
            <person name="Simeonova D.D."/>
        </authorList>
    </citation>
    <scope>NUCLEOTIDE SEQUENCE [LARGE SCALE GENOMIC DNA]</scope>
    <source>
        <strain evidence="5 6">KoM1</strain>
    </source>
</reference>
<keyword evidence="6" id="KW-1185">Reference proteome</keyword>
<dbReference type="PRINTS" id="PR00457">
    <property type="entry name" value="ANPEROXIDASE"/>
</dbReference>
<dbReference type="PANTHER" id="PTHR11475">
    <property type="entry name" value="OXIDASE/PEROXIDASE"/>
    <property type="match status" value="1"/>
</dbReference>
<dbReference type="Proteomes" id="UP000017842">
    <property type="component" value="Unassembled WGS sequence"/>
</dbReference>
<dbReference type="GO" id="GO:0020037">
    <property type="term" value="F:heme binding"/>
    <property type="evidence" value="ECO:0007669"/>
    <property type="project" value="InterPro"/>
</dbReference>
<dbReference type="AlphaFoldDB" id="V5BLZ8"/>
<evidence type="ECO:0000256" key="4">
    <source>
        <dbReference type="SAM" id="MobiDB-lite"/>
    </source>
</evidence>
<proteinExistence type="predicted"/>
<comment type="caution">
    <text evidence="5">The sequence shown here is derived from an EMBL/GenBank/DDBJ whole genome shotgun (WGS) entry which is preliminary data.</text>
</comment>
<dbReference type="STRING" id="1116472.MGMO_171c00240"/>
<organism evidence="5 6">
    <name type="scientific">Methyloglobulus morosus KoM1</name>
    <dbReference type="NCBI Taxonomy" id="1116472"/>
    <lineage>
        <taxon>Bacteria</taxon>
        <taxon>Pseudomonadati</taxon>
        <taxon>Pseudomonadota</taxon>
        <taxon>Gammaproteobacteria</taxon>
        <taxon>Methylococcales</taxon>
        <taxon>Methylococcaceae</taxon>
        <taxon>Methyloglobulus</taxon>
    </lineage>
</organism>
<dbReference type="PATRIC" id="fig|1116472.3.peg.3847"/>
<dbReference type="SUPFAM" id="SSF48113">
    <property type="entry name" value="Heme-dependent peroxidases"/>
    <property type="match status" value="1"/>
</dbReference>
<protein>
    <submittedName>
        <fullName evidence="5">Animal hem peroxidase</fullName>
    </submittedName>
</protein>
<evidence type="ECO:0000256" key="3">
    <source>
        <dbReference type="ARBA" id="ARBA00023180"/>
    </source>
</evidence>
<name>V5BLZ8_9GAMM</name>
<evidence type="ECO:0000256" key="1">
    <source>
        <dbReference type="ARBA" id="ARBA00004613"/>
    </source>
</evidence>
<evidence type="ECO:0000313" key="5">
    <source>
        <dbReference type="EMBL" id="ESS67182.1"/>
    </source>
</evidence>
<dbReference type="EMBL" id="AYLO01000156">
    <property type="protein sequence ID" value="ESS67182.1"/>
    <property type="molecule type" value="Genomic_DNA"/>
</dbReference>
<dbReference type="RefSeq" id="WP_023496451.1">
    <property type="nucleotide sequence ID" value="NZ_AYLO01000156.1"/>
</dbReference>
<dbReference type="InterPro" id="IPR019791">
    <property type="entry name" value="Haem_peroxidase_animal"/>
</dbReference>
<dbReference type="GO" id="GO:0006979">
    <property type="term" value="P:response to oxidative stress"/>
    <property type="evidence" value="ECO:0007669"/>
    <property type="project" value="InterPro"/>
</dbReference>
<accession>V5BLZ8</accession>
<feature type="region of interest" description="Disordered" evidence="4">
    <location>
        <begin position="366"/>
        <end position="385"/>
    </location>
</feature>
<keyword evidence="5" id="KW-0575">Peroxidase</keyword>
<keyword evidence="3" id="KW-0325">Glycoprotein</keyword>
<dbReference type="PANTHER" id="PTHR11475:SF4">
    <property type="entry name" value="CHORION PEROXIDASE"/>
    <property type="match status" value="1"/>
</dbReference>
<dbReference type="GO" id="GO:0005576">
    <property type="term" value="C:extracellular region"/>
    <property type="evidence" value="ECO:0007669"/>
    <property type="project" value="UniProtKB-SubCell"/>
</dbReference>
<sequence>MSELSHGNVGRREQNFNSLLPLRKIGYNPQALAELAGQMKGEVDTVKDGPDPEENLLVSAGYTYLGQFIDHNLTFDSTSSLVPNATASPTNLRTPRFDLDCLYGDGPAGQPYLYDGDKLLYKKGPKLPKAHDPAEQDLLRNPLERAIIGDKRNDENSIVGQIQLAFVKYHNAVVDELNRQDPRDWNSPHNLFESARNEVRWAYQKIIVDDFLPRIIAPEVLDDLRGDDPGARQGNYLLYPEDKRSSLPREFVAAAYRFGHSMVRTGCRLNSGLKNRFEIFPASDKNIHTAGADSLLDFDPVTNNQVIDSWGRFFPESLPGVLPQEDRSKAAGSARNGAERLQFAYKIDTTLVDPLAVLPRKEVAGEDTTQQAIDQTGPLPDTVGQPPRPSLALLNLLRGNAYKIQSGQVFASLLKSNGLYFTPIQKKHLVTREAFDKKGKTFFKYVLIPNAILDDTPLWFYVLAEAQAPLVDEIAKRDQLDSFEETFLLNDDKGRPHSYAGLADVSWPKCSMAYWTRMPNLMSMRPQDTGLRY</sequence>
<dbReference type="GO" id="GO:0004601">
    <property type="term" value="F:peroxidase activity"/>
    <property type="evidence" value="ECO:0007669"/>
    <property type="project" value="UniProtKB-KW"/>
</dbReference>
<gene>
    <name evidence="5" type="ORF">MGMO_171c00240</name>
</gene>
<evidence type="ECO:0000256" key="2">
    <source>
        <dbReference type="ARBA" id="ARBA00022525"/>
    </source>
</evidence>
<comment type="subcellular location">
    <subcellularLocation>
        <location evidence="1">Secreted</location>
    </subcellularLocation>
</comment>